<dbReference type="InterPro" id="IPR002483">
    <property type="entry name" value="PWI_dom"/>
</dbReference>
<dbReference type="Gene3D" id="1.20.1390.10">
    <property type="entry name" value="PWI domain"/>
    <property type="match status" value="1"/>
</dbReference>
<evidence type="ECO:0000259" key="7">
    <source>
        <dbReference type="PROSITE" id="PS50102"/>
    </source>
</evidence>
<sequence length="641" mass="71859">MHFNDADTDLLKTWTVAKLEHVSDADADVLADYVLALVTTDEPEAIAKANCTENLRDFLGDKTGAFVNELFVAIANKSYDPSRPPPKPSKPTYRPPRRASIDPPLHVLNPGVKRGYHDWDRDENRSQRQHFDRPTKNARRGAGRGRGSGRNSYPQPPMPPPGIPPFDPSNPMASFMAMAAAMGMLPPGMPASPAYGPAPAQNRCFDFDLKGFCARGAKCPYDHGSDLYVVPDDHEASGLGADDQRLARHASATTRTTPQSLASKRGKGRGRRAEFSLQVPTHDQTITKIVVEQIPEEHFDEQSVRDFFSEFGFIEEVTMMPYKRLAIVTYDSHEAASAAYNSPKAVFSNRFVKVYWYQSSDSLPQPRTHNVDGDTVMQDDGSEIDIEEVRKRQEEAQERHEQKQKLMEEARKKREEIDAKLQELDAKRREVANELARKQGRPIESERTMQMRETLAKLEAEARTLGIDPNAVPISPDWPTPQHHSPGSGGYRGRGRGGYRGRWPGVGRGGAVIRLDNRPKTVLVAFKDGTYDNHEEALRSWFLFNAAETASLDRHHDKQDAALITFEERYQAENFMAATRNPNFPLYGQVELSWHVGPIPSHDSHDTDTKIEDPSSNAEAQPEGPSNVEDYDVAHEDDRWG</sequence>
<name>A0A6A6EZR7_9PEZI</name>
<feature type="compositionally biased region" description="Basic and acidic residues" evidence="6">
    <location>
        <begin position="602"/>
        <end position="613"/>
    </location>
</feature>
<dbReference type="GO" id="GO:0008270">
    <property type="term" value="F:zinc ion binding"/>
    <property type="evidence" value="ECO:0007669"/>
    <property type="project" value="UniProtKB-KW"/>
</dbReference>
<keyword evidence="10" id="KW-1185">Reference proteome</keyword>
<evidence type="ECO:0000256" key="6">
    <source>
        <dbReference type="SAM" id="MobiDB-lite"/>
    </source>
</evidence>
<keyword evidence="5" id="KW-0175">Coiled coil</keyword>
<dbReference type="EMBL" id="ML992708">
    <property type="protein sequence ID" value="KAF2206982.1"/>
    <property type="molecule type" value="Genomic_DNA"/>
</dbReference>
<organism evidence="9 10">
    <name type="scientific">Cercospora zeae-maydis SCOH1-5</name>
    <dbReference type="NCBI Taxonomy" id="717836"/>
    <lineage>
        <taxon>Eukaryota</taxon>
        <taxon>Fungi</taxon>
        <taxon>Dikarya</taxon>
        <taxon>Ascomycota</taxon>
        <taxon>Pezizomycotina</taxon>
        <taxon>Dothideomycetes</taxon>
        <taxon>Dothideomycetidae</taxon>
        <taxon>Mycosphaerellales</taxon>
        <taxon>Mycosphaerellaceae</taxon>
        <taxon>Cercospora</taxon>
    </lineage>
</organism>
<dbReference type="GO" id="GO:0003723">
    <property type="term" value="F:RNA binding"/>
    <property type="evidence" value="ECO:0007669"/>
    <property type="project" value="UniProtKB-UniRule"/>
</dbReference>
<dbReference type="PROSITE" id="PS50103">
    <property type="entry name" value="ZF_C3H1"/>
    <property type="match status" value="1"/>
</dbReference>
<gene>
    <name evidence="9" type="ORF">CERZMDRAFT_115449</name>
</gene>
<dbReference type="Gene3D" id="3.30.70.330">
    <property type="match status" value="1"/>
</dbReference>
<evidence type="ECO:0000256" key="5">
    <source>
        <dbReference type="SAM" id="Coils"/>
    </source>
</evidence>
<evidence type="ECO:0008006" key="11">
    <source>
        <dbReference type="Google" id="ProtNLM"/>
    </source>
</evidence>
<feature type="compositionally biased region" description="Polar residues" evidence="6">
    <location>
        <begin position="251"/>
        <end position="262"/>
    </location>
</feature>
<keyword evidence="4" id="KW-0863">Zinc-finger</keyword>
<dbReference type="Pfam" id="PF01480">
    <property type="entry name" value="PWI"/>
    <property type="match status" value="1"/>
</dbReference>
<feature type="domain" description="C3H1-type" evidence="8">
    <location>
        <begin position="198"/>
        <end position="226"/>
    </location>
</feature>
<evidence type="ECO:0000256" key="3">
    <source>
        <dbReference type="PROSITE-ProRule" id="PRU00176"/>
    </source>
</evidence>
<feature type="compositionally biased region" description="Basic and acidic residues" evidence="6">
    <location>
        <begin position="115"/>
        <end position="135"/>
    </location>
</feature>
<dbReference type="CDD" id="cd06503">
    <property type="entry name" value="ATP-synt_Fo_b"/>
    <property type="match status" value="1"/>
</dbReference>
<accession>A0A6A6EZR7</accession>
<keyword evidence="4" id="KW-0862">Zinc</keyword>
<feature type="region of interest" description="Disordered" evidence="6">
    <location>
        <begin position="77"/>
        <end position="169"/>
    </location>
</feature>
<dbReference type="InterPro" id="IPR000504">
    <property type="entry name" value="RRM_dom"/>
</dbReference>
<evidence type="ECO:0000259" key="8">
    <source>
        <dbReference type="PROSITE" id="PS50103"/>
    </source>
</evidence>
<dbReference type="PROSITE" id="PS50102">
    <property type="entry name" value="RRM"/>
    <property type="match status" value="1"/>
</dbReference>
<feature type="region of interest" description="Disordered" evidence="6">
    <location>
        <begin position="472"/>
        <end position="496"/>
    </location>
</feature>
<proteinExistence type="predicted"/>
<feature type="region of interest" description="Disordered" evidence="6">
    <location>
        <begin position="597"/>
        <end position="641"/>
    </location>
</feature>
<dbReference type="InterPro" id="IPR035979">
    <property type="entry name" value="RBD_domain_sf"/>
</dbReference>
<keyword evidence="1 3" id="KW-0694">RNA-binding</keyword>
<comment type="function">
    <text evidence="2">May be involved in the turnover of nuclear polyadenylated (pA+) RNA.</text>
</comment>
<dbReference type="InterPro" id="IPR000571">
    <property type="entry name" value="Znf_CCCH"/>
</dbReference>
<dbReference type="SUPFAM" id="SSF54928">
    <property type="entry name" value="RNA-binding domain, RBD"/>
    <property type="match status" value="1"/>
</dbReference>
<feature type="compositionally biased region" description="Pro residues" evidence="6">
    <location>
        <begin position="154"/>
        <end position="168"/>
    </location>
</feature>
<evidence type="ECO:0000256" key="2">
    <source>
        <dbReference type="ARBA" id="ARBA00043866"/>
    </source>
</evidence>
<feature type="coiled-coil region" evidence="5">
    <location>
        <begin position="386"/>
        <end position="441"/>
    </location>
</feature>
<evidence type="ECO:0000256" key="1">
    <source>
        <dbReference type="ARBA" id="ARBA00022884"/>
    </source>
</evidence>
<dbReference type="PANTHER" id="PTHR14398:SF0">
    <property type="entry name" value="ZINC FINGER PROTEIN SWM"/>
    <property type="match status" value="1"/>
</dbReference>
<dbReference type="OrthoDB" id="443401at2759"/>
<evidence type="ECO:0000313" key="10">
    <source>
        <dbReference type="Proteomes" id="UP000799539"/>
    </source>
</evidence>
<feature type="region of interest" description="Disordered" evidence="6">
    <location>
        <begin position="249"/>
        <end position="273"/>
    </location>
</feature>
<keyword evidence="4" id="KW-0479">Metal-binding</keyword>
<dbReference type="SMART" id="SM00360">
    <property type="entry name" value="RRM"/>
    <property type="match status" value="1"/>
</dbReference>
<evidence type="ECO:0000256" key="4">
    <source>
        <dbReference type="PROSITE-ProRule" id="PRU00723"/>
    </source>
</evidence>
<feature type="domain" description="RRM" evidence="7">
    <location>
        <begin position="287"/>
        <end position="391"/>
    </location>
</feature>
<reference evidence="9" key="1">
    <citation type="journal article" date="2020" name="Stud. Mycol.">
        <title>101 Dothideomycetes genomes: a test case for predicting lifestyles and emergence of pathogens.</title>
        <authorList>
            <person name="Haridas S."/>
            <person name="Albert R."/>
            <person name="Binder M."/>
            <person name="Bloem J."/>
            <person name="Labutti K."/>
            <person name="Salamov A."/>
            <person name="Andreopoulos B."/>
            <person name="Baker S."/>
            <person name="Barry K."/>
            <person name="Bills G."/>
            <person name="Bluhm B."/>
            <person name="Cannon C."/>
            <person name="Castanera R."/>
            <person name="Culley D."/>
            <person name="Daum C."/>
            <person name="Ezra D."/>
            <person name="Gonzalez J."/>
            <person name="Henrissat B."/>
            <person name="Kuo A."/>
            <person name="Liang C."/>
            <person name="Lipzen A."/>
            <person name="Lutzoni F."/>
            <person name="Magnuson J."/>
            <person name="Mondo S."/>
            <person name="Nolan M."/>
            <person name="Ohm R."/>
            <person name="Pangilinan J."/>
            <person name="Park H.-J."/>
            <person name="Ramirez L."/>
            <person name="Alfaro M."/>
            <person name="Sun H."/>
            <person name="Tritt A."/>
            <person name="Yoshinaga Y."/>
            <person name="Zwiers L.-H."/>
            <person name="Turgeon B."/>
            <person name="Goodwin S."/>
            <person name="Spatafora J."/>
            <person name="Crous P."/>
            <person name="Grigoriev I."/>
        </authorList>
    </citation>
    <scope>NUCLEOTIDE SEQUENCE</scope>
    <source>
        <strain evidence="9">SCOH1-5</strain>
    </source>
</reference>
<evidence type="ECO:0000313" key="9">
    <source>
        <dbReference type="EMBL" id="KAF2206982.1"/>
    </source>
</evidence>
<dbReference type="InterPro" id="IPR012677">
    <property type="entry name" value="Nucleotide-bd_a/b_plait_sf"/>
</dbReference>
<feature type="zinc finger region" description="C3H1-type" evidence="4">
    <location>
        <begin position="198"/>
        <end position="226"/>
    </location>
</feature>
<dbReference type="CDD" id="cd12257">
    <property type="entry name" value="RRM1_RBM26_like"/>
    <property type="match status" value="1"/>
</dbReference>
<dbReference type="Pfam" id="PF00076">
    <property type="entry name" value="RRM_1"/>
    <property type="match status" value="1"/>
</dbReference>
<dbReference type="InterPro" id="IPR045137">
    <property type="entry name" value="RBM26/27"/>
</dbReference>
<dbReference type="AlphaFoldDB" id="A0A6A6EZR7"/>
<feature type="compositionally biased region" description="Basic and acidic residues" evidence="6">
    <location>
        <begin position="632"/>
        <end position="641"/>
    </location>
</feature>
<protein>
    <recommendedName>
        <fullName evidence="11">C3H1-type domain-containing protein</fullName>
    </recommendedName>
</protein>
<dbReference type="Proteomes" id="UP000799539">
    <property type="component" value="Unassembled WGS sequence"/>
</dbReference>
<dbReference type="PANTHER" id="PTHR14398">
    <property type="entry name" value="RNA RECOGNITION RRM/RNP DOMAIN"/>
    <property type="match status" value="1"/>
</dbReference>
<dbReference type="GO" id="GO:0005634">
    <property type="term" value="C:nucleus"/>
    <property type="evidence" value="ECO:0007669"/>
    <property type="project" value="TreeGrafter"/>
</dbReference>